<sequence length="904" mass="101338">MWLLESDLFEGRRLWLRPGKLYLFGRTASEPGQLAISDKTISRKHLTIQVDSVKDGGGRNLQSRSKVTVEDLNAKKGTLLNGEQIRGEKRVLSEDTNQLKLGLCSKVVRIFWHPVVLSFSFTSKELRADPWAKLRESLEQLDIKYSAEYETTTSHVVSKKRNTSKGLQALINGKYIVADSFINAIVEAATIEDGVPEGTPSALEQDYDGSWPNALEHLPPRGEEPVDQPAESYAPNERRKAVFDGYTFVFYDKKQYENLLAPITYGKGKALLKEVVPHKTDIDDFIRYVKGVAGEKGLESFEDGSEGKGVVVVRYMPAKGEDTEWFAQFLTSYALRLDHRPIDQREFLEAILACDASMLRRPLEEENQQPEQPVQPPRSSQTRSTRQRNAAAAEPESRMEVDPPDPPPAAAQAPEPTTQQEESAPWAAPTQRRGRARRGAASRFKGFDLEDEPMDESPAVEETPLSAVQTSNDAVMQQASQEQDSLFVSQQVPADSSLGEETQIARGGRRSQRKRPLSPLLETYDADIMESIAPSAAAAKRRRIEKGQDPIPTPTPEPEPEPAPTPEADKDEEMVTESPPPKNSKGKSQAKGKGKAKIEEVDILELARQKREEAEAAAAAERKKLEQLPDDEEIDYVAIRKLHIIEDCEVHFPDPEGNRDSRERAIADGRWDPAWNGRKNFKLFRKQGDPAGRPPARIIIGLEEERLKEYGIGDDYWLENNDDDNNRRKGSQSQPTQPTTAPAPAPAQDKDKDKDTRTEGPDDGRERRREKTAQRRRQVLTLDSSDEEEEEEVASNAMDNMDVEEVPEPSRTRAAKAAERANVNTRRSQLTQTQTQTNTQNTTQTTSSTRSGTTRATAKRAAAAPPPREAPPKRPRRGFQAQQQQDDDDDDSDDELKFRFGRRK</sequence>
<feature type="compositionally biased region" description="Polar residues" evidence="8">
    <location>
        <begin position="466"/>
        <end position="494"/>
    </location>
</feature>
<evidence type="ECO:0000313" key="11">
    <source>
        <dbReference type="Proteomes" id="UP001303473"/>
    </source>
</evidence>
<evidence type="ECO:0000256" key="7">
    <source>
        <dbReference type="ARBA" id="ARBA00044757"/>
    </source>
</evidence>
<dbReference type="EMBL" id="MU853802">
    <property type="protein sequence ID" value="KAK3940025.1"/>
    <property type="molecule type" value="Genomic_DNA"/>
</dbReference>
<feature type="compositionally biased region" description="Acidic residues" evidence="8">
    <location>
        <begin position="784"/>
        <end position="793"/>
    </location>
</feature>
<dbReference type="SMART" id="SM00240">
    <property type="entry name" value="FHA"/>
    <property type="match status" value="1"/>
</dbReference>
<feature type="compositionally biased region" description="Acidic residues" evidence="8">
    <location>
        <begin position="885"/>
        <end position="894"/>
    </location>
</feature>
<feature type="compositionally biased region" description="Acidic residues" evidence="8">
    <location>
        <begin position="449"/>
        <end position="459"/>
    </location>
</feature>
<dbReference type="GO" id="GO:0005694">
    <property type="term" value="C:chromosome"/>
    <property type="evidence" value="ECO:0007669"/>
    <property type="project" value="UniProtKB-SubCell"/>
</dbReference>
<dbReference type="InterPro" id="IPR040227">
    <property type="entry name" value="Nibrin-rel"/>
</dbReference>
<dbReference type="GO" id="GO:0000724">
    <property type="term" value="P:double-strand break repair via homologous recombination"/>
    <property type="evidence" value="ECO:0007669"/>
    <property type="project" value="TreeGrafter"/>
</dbReference>
<evidence type="ECO:0000256" key="2">
    <source>
        <dbReference type="ARBA" id="ARBA00004286"/>
    </source>
</evidence>
<comment type="subcellular location">
    <subcellularLocation>
        <location evidence="2">Chromosome</location>
    </subcellularLocation>
    <subcellularLocation>
        <location evidence="1">Nucleus</location>
    </subcellularLocation>
</comment>
<dbReference type="PANTHER" id="PTHR12162">
    <property type="entry name" value="NIBRIN-RELATED"/>
    <property type="match status" value="1"/>
</dbReference>
<feature type="region of interest" description="Disordered" evidence="8">
    <location>
        <begin position="715"/>
        <end position="904"/>
    </location>
</feature>
<feature type="domain" description="FHA" evidence="9">
    <location>
        <begin position="22"/>
        <end position="85"/>
    </location>
</feature>
<keyword evidence="4" id="KW-0227">DNA damage</keyword>
<feature type="compositionally biased region" description="Basic residues" evidence="8">
    <location>
        <begin position="507"/>
        <end position="516"/>
    </location>
</feature>
<proteinExistence type="inferred from homology"/>
<dbReference type="AlphaFoldDB" id="A0AAN6S4D5"/>
<keyword evidence="3" id="KW-0158">Chromosome</keyword>
<evidence type="ECO:0000256" key="5">
    <source>
        <dbReference type="ARBA" id="ARBA00023204"/>
    </source>
</evidence>
<dbReference type="InterPro" id="IPR043014">
    <property type="entry name" value="Nibrin_BRCT2_sf"/>
</dbReference>
<feature type="compositionally biased region" description="Basic and acidic residues" evidence="8">
    <location>
        <begin position="808"/>
        <end position="819"/>
    </location>
</feature>
<keyword evidence="5" id="KW-0234">DNA repair</keyword>
<dbReference type="CDD" id="cd22667">
    <property type="entry name" value="FHA_NBN"/>
    <property type="match status" value="1"/>
</dbReference>
<feature type="region of interest" description="Disordered" evidence="8">
    <location>
        <begin position="212"/>
        <end position="233"/>
    </location>
</feature>
<reference evidence="11" key="1">
    <citation type="journal article" date="2023" name="Mol. Phylogenet. Evol.">
        <title>Genome-scale phylogeny and comparative genomics of the fungal order Sordariales.</title>
        <authorList>
            <person name="Hensen N."/>
            <person name="Bonometti L."/>
            <person name="Westerberg I."/>
            <person name="Brannstrom I.O."/>
            <person name="Guillou S."/>
            <person name="Cros-Aarteil S."/>
            <person name="Calhoun S."/>
            <person name="Haridas S."/>
            <person name="Kuo A."/>
            <person name="Mondo S."/>
            <person name="Pangilinan J."/>
            <person name="Riley R."/>
            <person name="LaButti K."/>
            <person name="Andreopoulos B."/>
            <person name="Lipzen A."/>
            <person name="Chen C."/>
            <person name="Yan M."/>
            <person name="Daum C."/>
            <person name="Ng V."/>
            <person name="Clum A."/>
            <person name="Steindorff A."/>
            <person name="Ohm R.A."/>
            <person name="Martin F."/>
            <person name="Silar P."/>
            <person name="Natvig D.O."/>
            <person name="Lalanne C."/>
            <person name="Gautier V."/>
            <person name="Ament-Velasquez S.L."/>
            <person name="Kruys A."/>
            <person name="Hutchinson M.I."/>
            <person name="Powell A.J."/>
            <person name="Barry K."/>
            <person name="Miller A.N."/>
            <person name="Grigoriev I.V."/>
            <person name="Debuchy R."/>
            <person name="Gladieux P."/>
            <person name="Hiltunen Thoren M."/>
            <person name="Johannesson H."/>
        </authorList>
    </citation>
    <scope>NUCLEOTIDE SEQUENCE [LARGE SCALE GENOMIC DNA]</scope>
    <source>
        <strain evidence="11">CBS 340.73</strain>
    </source>
</reference>
<organism evidence="10 11">
    <name type="scientific">Diplogelasinospora grovesii</name>
    <dbReference type="NCBI Taxonomy" id="303347"/>
    <lineage>
        <taxon>Eukaryota</taxon>
        <taxon>Fungi</taxon>
        <taxon>Dikarya</taxon>
        <taxon>Ascomycota</taxon>
        <taxon>Pezizomycotina</taxon>
        <taxon>Sordariomycetes</taxon>
        <taxon>Sordariomycetidae</taxon>
        <taxon>Sordariales</taxon>
        <taxon>Diplogelasinosporaceae</taxon>
        <taxon>Diplogelasinospora</taxon>
    </lineage>
</organism>
<evidence type="ECO:0000259" key="9">
    <source>
        <dbReference type="PROSITE" id="PS50006"/>
    </source>
</evidence>
<feature type="compositionally biased region" description="Low complexity" evidence="8">
    <location>
        <begin position="825"/>
        <end position="863"/>
    </location>
</feature>
<dbReference type="SUPFAM" id="SSF49879">
    <property type="entry name" value="SMAD/FHA domain"/>
    <property type="match status" value="1"/>
</dbReference>
<dbReference type="InterPro" id="IPR036420">
    <property type="entry name" value="BRCT_dom_sf"/>
</dbReference>
<dbReference type="InterPro" id="IPR032429">
    <property type="entry name" value="Nibrin_BRCT2"/>
</dbReference>
<feature type="compositionally biased region" description="Basic residues" evidence="8">
    <location>
        <begin position="584"/>
        <end position="595"/>
    </location>
</feature>
<dbReference type="PROSITE" id="PS50006">
    <property type="entry name" value="FHA_DOMAIN"/>
    <property type="match status" value="1"/>
</dbReference>
<name>A0AAN6S4D5_9PEZI</name>
<feature type="compositionally biased region" description="Pro residues" evidence="8">
    <location>
        <begin position="551"/>
        <end position="565"/>
    </location>
</feature>
<dbReference type="Pfam" id="PF00498">
    <property type="entry name" value="FHA"/>
    <property type="match status" value="1"/>
</dbReference>
<comment type="caution">
    <text evidence="10">The sequence shown here is derived from an EMBL/GenBank/DDBJ whole genome shotgun (WGS) entry which is preliminary data.</text>
</comment>
<dbReference type="GO" id="GO:0007095">
    <property type="term" value="P:mitotic G2 DNA damage checkpoint signaling"/>
    <property type="evidence" value="ECO:0007669"/>
    <property type="project" value="InterPro"/>
</dbReference>
<dbReference type="PANTHER" id="PTHR12162:SF0">
    <property type="entry name" value="NIBRIN"/>
    <property type="match status" value="1"/>
</dbReference>
<dbReference type="Gene3D" id="2.60.200.20">
    <property type="match status" value="1"/>
</dbReference>
<dbReference type="GO" id="GO:0003684">
    <property type="term" value="F:damaged DNA binding"/>
    <property type="evidence" value="ECO:0007669"/>
    <property type="project" value="TreeGrafter"/>
</dbReference>
<feature type="compositionally biased region" description="Basic and acidic residues" evidence="8">
    <location>
        <begin position="748"/>
        <end position="773"/>
    </location>
</feature>
<dbReference type="Gene3D" id="3.40.50.10980">
    <property type="entry name" value="Nibrin, BRCT2 domain"/>
    <property type="match status" value="1"/>
</dbReference>
<evidence type="ECO:0000256" key="1">
    <source>
        <dbReference type="ARBA" id="ARBA00004123"/>
    </source>
</evidence>
<feature type="compositionally biased region" description="Low complexity" evidence="8">
    <location>
        <begin position="410"/>
        <end position="422"/>
    </location>
</feature>
<evidence type="ECO:0000313" key="10">
    <source>
        <dbReference type="EMBL" id="KAK3940025.1"/>
    </source>
</evidence>
<evidence type="ECO:0000256" key="6">
    <source>
        <dbReference type="ARBA" id="ARBA00023242"/>
    </source>
</evidence>
<feature type="compositionally biased region" description="Low complexity" evidence="8">
    <location>
        <begin position="369"/>
        <end position="388"/>
    </location>
</feature>
<gene>
    <name evidence="10" type="ORF">QBC46DRAFT_436346</name>
</gene>
<evidence type="ECO:0000256" key="3">
    <source>
        <dbReference type="ARBA" id="ARBA00022454"/>
    </source>
</evidence>
<dbReference type="InterPro" id="IPR008984">
    <property type="entry name" value="SMAD_FHA_dom_sf"/>
</dbReference>
<keyword evidence="6" id="KW-0539">Nucleus</keyword>
<comment type="similarity">
    <text evidence="7">Belongs to the Nibrin family.</text>
</comment>
<keyword evidence="11" id="KW-1185">Reference proteome</keyword>
<feature type="region of interest" description="Disordered" evidence="8">
    <location>
        <begin position="363"/>
        <end position="600"/>
    </location>
</feature>
<accession>A0AAN6S4D5</accession>
<dbReference type="InterPro" id="IPR000253">
    <property type="entry name" value="FHA_dom"/>
</dbReference>
<evidence type="ECO:0000256" key="4">
    <source>
        <dbReference type="ARBA" id="ARBA00022763"/>
    </source>
</evidence>
<dbReference type="Proteomes" id="UP001303473">
    <property type="component" value="Unassembled WGS sequence"/>
</dbReference>
<dbReference type="Pfam" id="PF16508">
    <property type="entry name" value="NIBRIN_BRCT_II"/>
    <property type="match status" value="1"/>
</dbReference>
<evidence type="ECO:0000256" key="8">
    <source>
        <dbReference type="SAM" id="MobiDB-lite"/>
    </source>
</evidence>
<protein>
    <recommendedName>
        <fullName evidence="9">FHA domain-containing protein</fullName>
    </recommendedName>
</protein>
<dbReference type="GO" id="GO:0030870">
    <property type="term" value="C:Mre11 complex"/>
    <property type="evidence" value="ECO:0007669"/>
    <property type="project" value="InterPro"/>
</dbReference>
<dbReference type="Gene3D" id="3.40.50.10190">
    <property type="entry name" value="BRCT domain"/>
    <property type="match status" value="1"/>
</dbReference>